<organism evidence="2 3">
    <name type="scientific">Portunus trituberculatus</name>
    <name type="common">Swimming crab</name>
    <name type="synonym">Neptunus trituberculatus</name>
    <dbReference type="NCBI Taxonomy" id="210409"/>
    <lineage>
        <taxon>Eukaryota</taxon>
        <taxon>Metazoa</taxon>
        <taxon>Ecdysozoa</taxon>
        <taxon>Arthropoda</taxon>
        <taxon>Crustacea</taxon>
        <taxon>Multicrustacea</taxon>
        <taxon>Malacostraca</taxon>
        <taxon>Eumalacostraca</taxon>
        <taxon>Eucarida</taxon>
        <taxon>Decapoda</taxon>
        <taxon>Pleocyemata</taxon>
        <taxon>Brachyura</taxon>
        <taxon>Eubrachyura</taxon>
        <taxon>Portunoidea</taxon>
        <taxon>Portunidae</taxon>
        <taxon>Portuninae</taxon>
        <taxon>Portunus</taxon>
    </lineage>
</organism>
<proteinExistence type="predicted"/>
<comment type="caution">
    <text evidence="2">The sequence shown here is derived from an EMBL/GenBank/DDBJ whole genome shotgun (WGS) entry which is preliminary data.</text>
</comment>
<reference evidence="2 3" key="1">
    <citation type="submission" date="2019-05" db="EMBL/GenBank/DDBJ databases">
        <title>Another draft genome of Portunus trituberculatus and its Hox gene families provides insights of decapod evolution.</title>
        <authorList>
            <person name="Jeong J.-H."/>
            <person name="Song I."/>
            <person name="Kim S."/>
            <person name="Choi T."/>
            <person name="Kim D."/>
            <person name="Ryu S."/>
            <person name="Kim W."/>
        </authorList>
    </citation>
    <scope>NUCLEOTIDE SEQUENCE [LARGE SCALE GENOMIC DNA]</scope>
    <source>
        <tissue evidence="2">Muscle</tissue>
    </source>
</reference>
<name>A0A5B7GVP2_PORTR</name>
<dbReference type="EMBL" id="VSRR010018698">
    <property type="protein sequence ID" value="MPC61609.1"/>
    <property type="molecule type" value="Genomic_DNA"/>
</dbReference>
<protein>
    <submittedName>
        <fullName evidence="2">Uncharacterized protein</fullName>
    </submittedName>
</protein>
<dbReference type="Proteomes" id="UP000324222">
    <property type="component" value="Unassembled WGS sequence"/>
</dbReference>
<feature type="compositionally biased region" description="Basic and acidic residues" evidence="1">
    <location>
        <begin position="38"/>
        <end position="53"/>
    </location>
</feature>
<evidence type="ECO:0000313" key="2">
    <source>
        <dbReference type="EMBL" id="MPC61609.1"/>
    </source>
</evidence>
<evidence type="ECO:0000256" key="1">
    <source>
        <dbReference type="SAM" id="MobiDB-lite"/>
    </source>
</evidence>
<sequence>MILEDLGTPDLHLNVKPAKISGGMGVGMPPVGGSRRSRYSDSRERSPSGRGDEDYYNDYYG</sequence>
<keyword evidence="3" id="KW-1185">Reference proteome</keyword>
<evidence type="ECO:0000313" key="3">
    <source>
        <dbReference type="Proteomes" id="UP000324222"/>
    </source>
</evidence>
<accession>A0A5B7GVP2</accession>
<dbReference type="AlphaFoldDB" id="A0A5B7GVP2"/>
<feature type="region of interest" description="Disordered" evidence="1">
    <location>
        <begin position="15"/>
        <end position="61"/>
    </location>
</feature>
<gene>
    <name evidence="2" type="ORF">E2C01_055683</name>
</gene>